<evidence type="ECO:0000259" key="10">
    <source>
        <dbReference type="Pfam" id="PF01694"/>
    </source>
</evidence>
<keyword evidence="7 9" id="KW-1133">Transmembrane helix</keyword>
<keyword evidence="6" id="KW-0809">Transit peptide</keyword>
<reference evidence="12" key="1">
    <citation type="submission" date="2025-08" db="UniProtKB">
        <authorList>
            <consortium name="RefSeq"/>
        </authorList>
    </citation>
    <scope>IDENTIFICATION</scope>
</reference>
<feature type="transmembrane region" description="Helical" evidence="9">
    <location>
        <begin position="315"/>
        <end position="334"/>
    </location>
</feature>
<feature type="transmembrane region" description="Helical" evidence="9">
    <location>
        <begin position="140"/>
        <end position="159"/>
    </location>
</feature>
<dbReference type="OMA" id="LESHFCK"/>
<evidence type="ECO:0000256" key="2">
    <source>
        <dbReference type="ARBA" id="ARBA00009045"/>
    </source>
</evidence>
<dbReference type="GeneID" id="104597912"/>
<protein>
    <submittedName>
        <fullName evidence="12">RHOMBOID-like protein 12, mitochondrial</fullName>
    </submittedName>
</protein>
<dbReference type="GO" id="GO:0004252">
    <property type="term" value="F:serine-type endopeptidase activity"/>
    <property type="evidence" value="ECO:0000318"/>
    <property type="project" value="GO_Central"/>
</dbReference>
<evidence type="ECO:0000256" key="6">
    <source>
        <dbReference type="ARBA" id="ARBA00022946"/>
    </source>
</evidence>
<feature type="transmembrane region" description="Helical" evidence="9">
    <location>
        <begin position="284"/>
        <end position="303"/>
    </location>
</feature>
<keyword evidence="3" id="KW-0645">Protease</keyword>
<dbReference type="InParanoid" id="A0A1U8A005"/>
<evidence type="ECO:0000256" key="8">
    <source>
        <dbReference type="ARBA" id="ARBA00023136"/>
    </source>
</evidence>
<dbReference type="AlphaFoldDB" id="A0A1U8A005"/>
<evidence type="ECO:0000256" key="5">
    <source>
        <dbReference type="ARBA" id="ARBA00022801"/>
    </source>
</evidence>
<dbReference type="SUPFAM" id="SSF144091">
    <property type="entry name" value="Rhomboid-like"/>
    <property type="match status" value="1"/>
</dbReference>
<keyword evidence="5" id="KW-0378">Hydrolase</keyword>
<comment type="subcellular location">
    <subcellularLocation>
        <location evidence="1">Membrane</location>
        <topology evidence="1">Multi-pass membrane protein</topology>
    </subcellularLocation>
</comment>
<dbReference type="GO" id="GO:0006508">
    <property type="term" value="P:proteolysis"/>
    <property type="evidence" value="ECO:0007669"/>
    <property type="project" value="UniProtKB-KW"/>
</dbReference>
<evidence type="ECO:0000256" key="3">
    <source>
        <dbReference type="ARBA" id="ARBA00022670"/>
    </source>
</evidence>
<feature type="transmembrane region" description="Helical" evidence="9">
    <location>
        <begin position="218"/>
        <end position="236"/>
    </location>
</feature>
<dbReference type="InterPro" id="IPR022764">
    <property type="entry name" value="Peptidase_S54_rhomboid_dom"/>
</dbReference>
<evidence type="ECO:0000313" key="12">
    <source>
        <dbReference type="RefSeq" id="XP_010257997.1"/>
    </source>
</evidence>
<proteinExistence type="inferred from homology"/>
<evidence type="ECO:0000256" key="4">
    <source>
        <dbReference type="ARBA" id="ARBA00022692"/>
    </source>
</evidence>
<dbReference type="FunFam" id="1.20.1540.10:FF:000018">
    <property type="entry name" value="RHOMBOID-like protein 12, mitochondrial"/>
    <property type="match status" value="1"/>
</dbReference>
<organism evidence="11 12">
    <name type="scientific">Nelumbo nucifera</name>
    <name type="common">Sacred lotus</name>
    <dbReference type="NCBI Taxonomy" id="4432"/>
    <lineage>
        <taxon>Eukaryota</taxon>
        <taxon>Viridiplantae</taxon>
        <taxon>Streptophyta</taxon>
        <taxon>Embryophyta</taxon>
        <taxon>Tracheophyta</taxon>
        <taxon>Spermatophyta</taxon>
        <taxon>Magnoliopsida</taxon>
        <taxon>Proteales</taxon>
        <taxon>Nelumbonaceae</taxon>
        <taxon>Nelumbo</taxon>
    </lineage>
</organism>
<dbReference type="GO" id="GO:0016020">
    <property type="term" value="C:membrane"/>
    <property type="evidence" value="ECO:0007669"/>
    <property type="project" value="UniProtKB-SubCell"/>
</dbReference>
<evidence type="ECO:0000313" key="11">
    <source>
        <dbReference type="Proteomes" id="UP000189703"/>
    </source>
</evidence>
<feature type="domain" description="Peptidase S54 rhomboid" evidence="10">
    <location>
        <begin position="178"/>
        <end position="330"/>
    </location>
</feature>
<dbReference type="RefSeq" id="XP_010257997.1">
    <property type="nucleotide sequence ID" value="XM_010259695.2"/>
</dbReference>
<accession>A0A1U8A005</accession>
<dbReference type="InterPro" id="IPR035952">
    <property type="entry name" value="Rhomboid-like_sf"/>
</dbReference>
<dbReference type="KEGG" id="nnu:104597912"/>
<name>A0A1U8A005_NELNU</name>
<keyword evidence="4 9" id="KW-0812">Transmembrane</keyword>
<dbReference type="Pfam" id="PF01694">
    <property type="entry name" value="Rhomboid"/>
    <property type="match status" value="1"/>
</dbReference>
<dbReference type="OrthoDB" id="418595at2759"/>
<dbReference type="STRING" id="4432.A0A1U8A005"/>
<dbReference type="PANTHER" id="PTHR43731">
    <property type="entry name" value="RHOMBOID PROTEASE"/>
    <property type="match status" value="1"/>
</dbReference>
<evidence type="ECO:0000256" key="9">
    <source>
        <dbReference type="SAM" id="Phobius"/>
    </source>
</evidence>
<evidence type="ECO:0000256" key="1">
    <source>
        <dbReference type="ARBA" id="ARBA00004141"/>
    </source>
</evidence>
<keyword evidence="11" id="KW-1185">Reference proteome</keyword>
<evidence type="ECO:0000256" key="7">
    <source>
        <dbReference type="ARBA" id="ARBA00022989"/>
    </source>
</evidence>
<keyword evidence="8 9" id="KW-0472">Membrane</keyword>
<dbReference type="Gene3D" id="1.20.1540.10">
    <property type="entry name" value="Rhomboid-like"/>
    <property type="match status" value="1"/>
</dbReference>
<sequence length="339" mass="38131">MQRLLSSKLISEIPRKLHDTSSFLESHFCKKFITFTEQNPKQLFKSSVTQPHSKSQLGFTFSRSWRSYHSASEKNYWFFANPEFVKQLASNTQLMVRSGAVSKRGFVFLRSQFGRRHFEINPIFNSSRHRWRSWLPTAEGMVLALIVANGAVFTLWRIADPTFMRKNFMISVENFTSGRIHTLITSAFSHNDIGHLGSNMIGLYFFGRTIGQMFGPEFLLKLYLAGAIAGSVFYLVHHAFMSPSPKGGGMWYVDPLRIPGLGASGAVNAIMLLDIFLFPRATIYFNLFIPVPAILLGAVLIGKDMLRILQGDSEVSGSAHLGGAVVAALAWARIKKRWI</sequence>
<dbReference type="Proteomes" id="UP000189703">
    <property type="component" value="Unplaced"/>
</dbReference>
<comment type="similarity">
    <text evidence="2">Belongs to the peptidase S54 family.</text>
</comment>
<dbReference type="eggNOG" id="KOG2980">
    <property type="taxonomic scope" value="Eukaryota"/>
</dbReference>
<feature type="transmembrane region" description="Helical" evidence="9">
    <location>
        <begin position="256"/>
        <end position="277"/>
    </location>
</feature>
<dbReference type="PANTHER" id="PTHR43731:SF14">
    <property type="entry name" value="PRESENILIN-ASSOCIATED RHOMBOID-LIKE PROTEIN, MITOCHONDRIAL"/>
    <property type="match status" value="1"/>
</dbReference>
<gene>
    <name evidence="12" type="primary">LOC104597912</name>
</gene>
<dbReference type="InterPro" id="IPR050925">
    <property type="entry name" value="Rhomboid_protease_S54"/>
</dbReference>
<dbReference type="FunCoup" id="A0A1U8A005">
    <property type="interactions" value="2113"/>
</dbReference>